<proteinExistence type="predicted"/>
<organism evidence="2 3">
    <name type="scientific">Marinobacter zhanjiangensis</name>
    <dbReference type="NCBI Taxonomy" id="578215"/>
    <lineage>
        <taxon>Bacteria</taxon>
        <taxon>Pseudomonadati</taxon>
        <taxon>Pseudomonadota</taxon>
        <taxon>Gammaproteobacteria</taxon>
        <taxon>Pseudomonadales</taxon>
        <taxon>Marinobacteraceae</taxon>
        <taxon>Marinobacter</taxon>
    </lineage>
</organism>
<accession>A0ABQ3B1Q9</accession>
<protein>
    <submittedName>
        <fullName evidence="2">Uncharacterized protein</fullName>
    </submittedName>
</protein>
<evidence type="ECO:0000256" key="1">
    <source>
        <dbReference type="SAM" id="MobiDB-lite"/>
    </source>
</evidence>
<dbReference type="Proteomes" id="UP000601597">
    <property type="component" value="Unassembled WGS sequence"/>
</dbReference>
<sequence>MVSISTTGSLSAKKRDRFPAGGTDGAVMGSALKEKTAHPTGKVCLLHMPPTKNRCVKTASVPADRHRQTAMKWAGCSISPYTRQTLHPFVEEATG</sequence>
<feature type="region of interest" description="Disordered" evidence="1">
    <location>
        <begin position="1"/>
        <end position="27"/>
    </location>
</feature>
<gene>
    <name evidence="2" type="ORF">GCM10007071_22460</name>
</gene>
<keyword evidence="3" id="KW-1185">Reference proteome</keyword>
<dbReference type="EMBL" id="BMXV01000005">
    <property type="protein sequence ID" value="GGY74799.1"/>
    <property type="molecule type" value="Genomic_DNA"/>
</dbReference>
<reference evidence="3" key="1">
    <citation type="journal article" date="2019" name="Int. J. Syst. Evol. Microbiol.">
        <title>The Global Catalogue of Microorganisms (GCM) 10K type strain sequencing project: providing services to taxonomists for standard genome sequencing and annotation.</title>
        <authorList>
            <consortium name="The Broad Institute Genomics Platform"/>
            <consortium name="The Broad Institute Genome Sequencing Center for Infectious Disease"/>
            <person name="Wu L."/>
            <person name="Ma J."/>
        </authorList>
    </citation>
    <scope>NUCLEOTIDE SEQUENCE [LARGE SCALE GENOMIC DNA]</scope>
    <source>
        <strain evidence="3">KCTC 22280</strain>
    </source>
</reference>
<feature type="compositionally biased region" description="Polar residues" evidence="1">
    <location>
        <begin position="1"/>
        <end position="10"/>
    </location>
</feature>
<evidence type="ECO:0000313" key="2">
    <source>
        <dbReference type="EMBL" id="GGY74799.1"/>
    </source>
</evidence>
<comment type="caution">
    <text evidence="2">The sequence shown here is derived from an EMBL/GenBank/DDBJ whole genome shotgun (WGS) entry which is preliminary data.</text>
</comment>
<name>A0ABQ3B1Q9_9GAMM</name>
<evidence type="ECO:0000313" key="3">
    <source>
        <dbReference type="Proteomes" id="UP000601597"/>
    </source>
</evidence>